<dbReference type="PIRSF" id="PIRSF000188">
    <property type="entry name" value="Phe_leu_dh"/>
    <property type="match status" value="1"/>
</dbReference>
<evidence type="ECO:0000256" key="4">
    <source>
        <dbReference type="PIRSR" id="PIRSR000188-1"/>
    </source>
</evidence>
<dbReference type="Pfam" id="PF00208">
    <property type="entry name" value="ELFV_dehydrog"/>
    <property type="match status" value="1"/>
</dbReference>
<dbReference type="PANTHER" id="PTHR42722">
    <property type="entry name" value="LEUCINE DEHYDROGENASE"/>
    <property type="match status" value="1"/>
</dbReference>
<dbReference type="Pfam" id="PF02812">
    <property type="entry name" value="ELFV_dehydrog_N"/>
    <property type="match status" value="1"/>
</dbReference>
<dbReference type="InterPro" id="IPR036291">
    <property type="entry name" value="NAD(P)-bd_dom_sf"/>
</dbReference>
<feature type="domain" description="Glutamate/phenylalanine/leucine/valine/L-tryptophan dehydrogenase C-terminal" evidence="6">
    <location>
        <begin position="145"/>
        <end position="351"/>
    </location>
</feature>
<evidence type="ECO:0000256" key="5">
    <source>
        <dbReference type="PIRSR" id="PIRSR000188-2"/>
    </source>
</evidence>
<proteinExistence type="inferred from homology"/>
<feature type="active site" description="Proton donor/acceptor" evidence="4">
    <location>
        <position position="85"/>
    </location>
</feature>
<dbReference type="Proteomes" id="UP000177159">
    <property type="component" value="Unassembled WGS sequence"/>
</dbReference>
<name>A0A1F7GW54_9BACT</name>
<dbReference type="AlphaFoldDB" id="A0A1F7GW54"/>
<dbReference type="EMBL" id="MFZM01000022">
    <property type="protein sequence ID" value="OGK23310.1"/>
    <property type="molecule type" value="Genomic_DNA"/>
</dbReference>
<dbReference type="SUPFAM" id="SSF53223">
    <property type="entry name" value="Aminoacid dehydrogenase-like, N-terminal domain"/>
    <property type="match status" value="1"/>
</dbReference>
<comment type="similarity">
    <text evidence="1">Belongs to the Glu/Leu/Phe/Val dehydrogenases family.</text>
</comment>
<dbReference type="Gene3D" id="3.40.50.10860">
    <property type="entry name" value="Leucine Dehydrogenase, chain A, domain 1"/>
    <property type="match status" value="1"/>
</dbReference>
<dbReference type="PANTHER" id="PTHR42722:SF1">
    <property type="entry name" value="VALINE DEHYDROGENASE"/>
    <property type="match status" value="1"/>
</dbReference>
<dbReference type="Gene3D" id="3.40.50.720">
    <property type="entry name" value="NAD(P)-binding Rossmann-like Domain"/>
    <property type="match status" value="1"/>
</dbReference>
<dbReference type="GO" id="GO:0016639">
    <property type="term" value="F:oxidoreductase activity, acting on the CH-NH2 group of donors, NAD or NADP as acceptor"/>
    <property type="evidence" value="ECO:0007669"/>
    <property type="project" value="InterPro"/>
</dbReference>
<dbReference type="InterPro" id="IPR006097">
    <property type="entry name" value="Glu/Leu/Phe/Val/Trp_DH_dimer"/>
</dbReference>
<feature type="binding site" evidence="5">
    <location>
        <begin position="181"/>
        <end position="186"/>
    </location>
    <ligand>
        <name>NAD(+)</name>
        <dbReference type="ChEBI" id="CHEBI:57540"/>
    </ligand>
</feature>
<sequence>MTSDLHITNYTEYSKHSLVATFIDPLTKIEGFVAFYRLNLKYPAFGATRIWSYHTYKDGLEDALRLAKIMMYKNAMASTPYPGAKSVIVSDKLSPQKRTGLLKRYAQFINFLSGRFVTGADVGVTSNDVKVMKTVCKDYIVGIKVDPVFYTVKGLLVSLDTALKEVFGSTDLSNKTLAVQGVGKTGALFVHELSKKVKKIYITDIQKQRAKRISARYKNVYSVRPEDIYKQKVDIFSPCALGGILNRTTIKRIKSSIIIGTANNQLESPDIGDKLHAMGVFYAPDYIVNAGGVISVVHEYENKRVFRKDLGHRVERISETLEKVINYSKKRHISNRQAADELAEEIINHRDNI</sequence>
<dbReference type="InterPro" id="IPR006096">
    <property type="entry name" value="Glu/Leu/Phe/Val/Trp_DH_C"/>
</dbReference>
<comment type="caution">
    <text evidence="7">The sequence shown here is derived from an EMBL/GenBank/DDBJ whole genome shotgun (WGS) entry which is preliminary data.</text>
</comment>
<dbReference type="GO" id="GO:0000166">
    <property type="term" value="F:nucleotide binding"/>
    <property type="evidence" value="ECO:0007669"/>
    <property type="project" value="UniProtKB-KW"/>
</dbReference>
<dbReference type="SUPFAM" id="SSF51735">
    <property type="entry name" value="NAD(P)-binding Rossmann-fold domains"/>
    <property type="match status" value="1"/>
</dbReference>
<dbReference type="InterPro" id="IPR046346">
    <property type="entry name" value="Aminoacid_DH-like_N_sf"/>
</dbReference>
<accession>A0A1F7GW54</accession>
<evidence type="ECO:0000313" key="8">
    <source>
        <dbReference type="Proteomes" id="UP000177159"/>
    </source>
</evidence>
<protein>
    <recommendedName>
        <fullName evidence="6">Glutamate/phenylalanine/leucine/valine/L-tryptophan dehydrogenase C-terminal domain-containing protein</fullName>
    </recommendedName>
</protein>
<evidence type="ECO:0000256" key="1">
    <source>
        <dbReference type="ARBA" id="ARBA00006382"/>
    </source>
</evidence>
<keyword evidence="3 5" id="KW-0520">NAD</keyword>
<evidence type="ECO:0000256" key="3">
    <source>
        <dbReference type="ARBA" id="ARBA00023027"/>
    </source>
</evidence>
<evidence type="ECO:0000313" key="7">
    <source>
        <dbReference type="EMBL" id="OGK23310.1"/>
    </source>
</evidence>
<evidence type="ECO:0000256" key="2">
    <source>
        <dbReference type="ARBA" id="ARBA00023002"/>
    </source>
</evidence>
<dbReference type="CDD" id="cd01075">
    <property type="entry name" value="NAD_bind_Leu_Phe_Val_DH"/>
    <property type="match status" value="1"/>
</dbReference>
<evidence type="ECO:0000259" key="6">
    <source>
        <dbReference type="SMART" id="SM00839"/>
    </source>
</evidence>
<gene>
    <name evidence="7" type="ORF">A3C24_03900</name>
</gene>
<dbReference type="SMART" id="SM00839">
    <property type="entry name" value="ELFV_dehydrog"/>
    <property type="match status" value="1"/>
</dbReference>
<keyword evidence="2" id="KW-0560">Oxidoreductase</keyword>
<dbReference type="GO" id="GO:0006520">
    <property type="term" value="P:amino acid metabolic process"/>
    <property type="evidence" value="ECO:0007669"/>
    <property type="project" value="InterPro"/>
</dbReference>
<organism evidence="7 8">
    <name type="scientific">Candidatus Roizmanbacteria bacterium RIFCSPHIGHO2_02_FULL_37_24</name>
    <dbReference type="NCBI Taxonomy" id="1802037"/>
    <lineage>
        <taxon>Bacteria</taxon>
        <taxon>Candidatus Roizmaniibacteriota</taxon>
    </lineage>
</organism>
<keyword evidence="5" id="KW-0547">Nucleotide-binding</keyword>
<reference evidence="7 8" key="1">
    <citation type="journal article" date="2016" name="Nat. Commun.">
        <title>Thousands of microbial genomes shed light on interconnected biogeochemical processes in an aquifer system.</title>
        <authorList>
            <person name="Anantharaman K."/>
            <person name="Brown C.T."/>
            <person name="Hug L.A."/>
            <person name="Sharon I."/>
            <person name="Castelle C.J."/>
            <person name="Probst A.J."/>
            <person name="Thomas B.C."/>
            <person name="Singh A."/>
            <person name="Wilkins M.J."/>
            <person name="Karaoz U."/>
            <person name="Brodie E.L."/>
            <person name="Williams K.H."/>
            <person name="Hubbard S.S."/>
            <person name="Banfield J.F."/>
        </authorList>
    </citation>
    <scope>NUCLEOTIDE SEQUENCE [LARGE SCALE GENOMIC DNA]</scope>
</reference>
<dbReference type="InterPro" id="IPR016211">
    <property type="entry name" value="Glu/Phe/Leu/Val/Trp_DH_bac/arc"/>
</dbReference>